<dbReference type="GO" id="GO:0005524">
    <property type="term" value="F:ATP binding"/>
    <property type="evidence" value="ECO:0007669"/>
    <property type="project" value="UniProtKB-KW"/>
</dbReference>
<comment type="similarity">
    <text evidence="1">Belongs to the helicase family.</text>
</comment>
<keyword evidence="1" id="KW-0547">Nucleotide-binding</keyword>
<dbReference type="Proteomes" id="UP001321473">
    <property type="component" value="Unassembled WGS sequence"/>
</dbReference>
<evidence type="ECO:0000259" key="2">
    <source>
        <dbReference type="Pfam" id="PF05970"/>
    </source>
</evidence>
<keyword evidence="1" id="KW-0347">Helicase</keyword>
<keyword evidence="1" id="KW-0378">Hydrolase</keyword>
<feature type="domain" description="DNA helicase Pif1-like DEAD-box helicase" evidence="2">
    <location>
        <begin position="130"/>
        <end position="352"/>
    </location>
</feature>
<keyword evidence="4" id="KW-1185">Reference proteome</keyword>
<dbReference type="InterPro" id="IPR051055">
    <property type="entry name" value="PIF1_helicase"/>
</dbReference>
<dbReference type="Pfam" id="PF05970">
    <property type="entry name" value="PIF1"/>
    <property type="match status" value="1"/>
</dbReference>
<dbReference type="GO" id="GO:0006281">
    <property type="term" value="P:DNA repair"/>
    <property type="evidence" value="ECO:0007669"/>
    <property type="project" value="UniProtKB-KW"/>
</dbReference>
<dbReference type="GO" id="GO:0043139">
    <property type="term" value="F:5'-3' DNA helicase activity"/>
    <property type="evidence" value="ECO:0007669"/>
    <property type="project" value="UniProtKB-EC"/>
</dbReference>
<reference evidence="3 4" key="1">
    <citation type="journal article" date="2023" name="Arcadia Sci">
        <title>De novo assembly of a long-read Amblyomma americanum tick genome.</title>
        <authorList>
            <person name="Chou S."/>
            <person name="Poskanzer K.E."/>
            <person name="Rollins M."/>
            <person name="Thuy-Boun P.S."/>
        </authorList>
    </citation>
    <scope>NUCLEOTIDE SEQUENCE [LARGE SCALE GENOMIC DNA]</scope>
    <source>
        <strain evidence="3">F_SG_1</strain>
        <tissue evidence="3">Salivary glands</tissue>
    </source>
</reference>
<dbReference type="GO" id="GO:0016787">
    <property type="term" value="F:hydrolase activity"/>
    <property type="evidence" value="ECO:0007669"/>
    <property type="project" value="UniProtKB-KW"/>
</dbReference>
<evidence type="ECO:0000313" key="4">
    <source>
        <dbReference type="Proteomes" id="UP001321473"/>
    </source>
</evidence>
<keyword evidence="1" id="KW-0227">DNA damage</keyword>
<accession>A0AAQ4E9G3</accession>
<protein>
    <recommendedName>
        <fullName evidence="1">ATP-dependent DNA helicase</fullName>
        <ecNumber evidence="1">5.6.2.3</ecNumber>
    </recommendedName>
</protein>
<dbReference type="InterPro" id="IPR010285">
    <property type="entry name" value="DNA_helicase_pif1-like_DEAD"/>
</dbReference>
<dbReference type="PANTHER" id="PTHR47642">
    <property type="entry name" value="ATP-DEPENDENT DNA HELICASE"/>
    <property type="match status" value="1"/>
</dbReference>
<evidence type="ECO:0000313" key="3">
    <source>
        <dbReference type="EMBL" id="KAK8771386.1"/>
    </source>
</evidence>
<dbReference type="EMBL" id="JARKHS020019813">
    <property type="protein sequence ID" value="KAK8771386.1"/>
    <property type="molecule type" value="Genomic_DNA"/>
</dbReference>
<keyword evidence="1" id="KW-0233">DNA recombination</keyword>
<comment type="caution">
    <text evidence="3">The sequence shown here is derived from an EMBL/GenBank/DDBJ whole genome shotgun (WGS) entry which is preliminary data.</text>
</comment>
<gene>
    <name evidence="3" type="ORF">V5799_025369</name>
</gene>
<dbReference type="Gene3D" id="3.40.50.300">
    <property type="entry name" value="P-loop containing nucleotide triphosphate hydrolases"/>
    <property type="match status" value="1"/>
</dbReference>
<dbReference type="GO" id="GO:0006310">
    <property type="term" value="P:DNA recombination"/>
    <property type="evidence" value="ECO:0007669"/>
    <property type="project" value="UniProtKB-KW"/>
</dbReference>
<dbReference type="EC" id="5.6.2.3" evidence="1"/>
<dbReference type="InterPro" id="IPR027417">
    <property type="entry name" value="P-loop_NTPase"/>
</dbReference>
<dbReference type="AlphaFoldDB" id="A0AAQ4E9G3"/>
<keyword evidence="1" id="KW-0234">DNA repair</keyword>
<comment type="cofactor">
    <cofactor evidence="1">
        <name>Mg(2+)</name>
        <dbReference type="ChEBI" id="CHEBI:18420"/>
    </cofactor>
</comment>
<evidence type="ECO:0000256" key="1">
    <source>
        <dbReference type="RuleBase" id="RU363044"/>
    </source>
</evidence>
<keyword evidence="1" id="KW-0067">ATP-binding</keyword>
<name>A0AAQ4E9G3_AMBAM</name>
<dbReference type="GO" id="GO:0000723">
    <property type="term" value="P:telomere maintenance"/>
    <property type="evidence" value="ECO:0007669"/>
    <property type="project" value="InterPro"/>
</dbReference>
<comment type="catalytic activity">
    <reaction evidence="1">
        <text>ATP + H2O = ADP + phosphate + H(+)</text>
        <dbReference type="Rhea" id="RHEA:13065"/>
        <dbReference type="ChEBI" id="CHEBI:15377"/>
        <dbReference type="ChEBI" id="CHEBI:15378"/>
        <dbReference type="ChEBI" id="CHEBI:30616"/>
        <dbReference type="ChEBI" id="CHEBI:43474"/>
        <dbReference type="ChEBI" id="CHEBI:456216"/>
        <dbReference type="EC" id="5.6.2.3"/>
    </reaction>
</comment>
<proteinExistence type="inferred from homology"/>
<organism evidence="3 4">
    <name type="scientific">Amblyomma americanum</name>
    <name type="common">Lone star tick</name>
    <dbReference type="NCBI Taxonomy" id="6943"/>
    <lineage>
        <taxon>Eukaryota</taxon>
        <taxon>Metazoa</taxon>
        <taxon>Ecdysozoa</taxon>
        <taxon>Arthropoda</taxon>
        <taxon>Chelicerata</taxon>
        <taxon>Arachnida</taxon>
        <taxon>Acari</taxon>
        <taxon>Parasitiformes</taxon>
        <taxon>Ixodida</taxon>
        <taxon>Ixodoidea</taxon>
        <taxon>Ixodidae</taxon>
        <taxon>Amblyomminae</taxon>
        <taxon>Amblyomma</taxon>
    </lineage>
</organism>
<dbReference type="SUPFAM" id="SSF52540">
    <property type="entry name" value="P-loop containing nucleoside triphosphate hydrolases"/>
    <property type="match status" value="2"/>
</dbReference>
<sequence>MLYLPFRKENDFLDGNGFDQIFDENKERITEAKAKYNSGVTKAELLQYICDINTRQDIVPLTDATTDAIQEDDDQRRTGCATLVEENDNTDIVPESTVTSVVVAASCPAVKKREDCMPLEVFYARLKMTNHRQRMLIEEVIQRVTNAHSKPLQIFTGPAGCGKTFTLRLLMDVYNRYCKCRKIGYGDGEVSGVNAYIACATTGKAAVALNGVTVHSAFKIVMTSGRDEKGLSASDLNTFRILFRGVRCIIIDEVSMLSSDLLRQVDRRLREIRPDRMTDPFGGFDVILCGDMRQLPPVRTSEVYKRPKSSGAVYNTGVLPWHHLQYFPLTQVVRQSDAVFSTLLTKVGDGEVLDDIDVALLESGFMDRDEIAAQCYDTVRLYYSNSEFDSYNEKVAQACRNTEHVARDAVIGYRTPDKRLLDIRALQTFSRVETGNSPSVVVLCEQKPYMLIRNLDIMDGLVNGMVATLRLIEYDANEQPCRVWLSCPPGVGIIAKAKLAQRGHGLHINQWIPKDLVSVQFQLKGKLVKHMSVKRYSVSPYTCKCYDCK</sequence>